<evidence type="ECO:0000256" key="8">
    <source>
        <dbReference type="ARBA" id="ARBA00025046"/>
    </source>
</evidence>
<feature type="binding site" evidence="13">
    <location>
        <position position="115"/>
    </location>
    <ligand>
        <name>substrate</name>
    </ligand>
</feature>
<dbReference type="RefSeq" id="WP_146792480.1">
    <property type="nucleotide sequence ID" value="NZ_BJUU01000002.1"/>
</dbReference>
<dbReference type="GO" id="GO:0046872">
    <property type="term" value="F:metal ion binding"/>
    <property type="evidence" value="ECO:0007669"/>
    <property type="project" value="UniProtKB-KW"/>
</dbReference>
<protein>
    <recommendedName>
        <fullName evidence="7">Putative 4-hydroxy-4-methyl-2-oxoglutarate aldolase</fullName>
        <ecNumber evidence="6">4.1.1.112</ecNumber>
        <ecNumber evidence="5">4.1.3.17</ecNumber>
    </recommendedName>
    <alternativeName>
        <fullName evidence="11">Oxaloacetate decarboxylase</fullName>
    </alternativeName>
    <alternativeName>
        <fullName evidence="9">Regulator of ribonuclease activity homolog</fullName>
    </alternativeName>
    <alternativeName>
        <fullName evidence="10">RraA-like protein</fullName>
    </alternativeName>
</protein>
<dbReference type="SUPFAM" id="SSF89562">
    <property type="entry name" value="RraA-like"/>
    <property type="match status" value="1"/>
</dbReference>
<comment type="catalytic activity">
    <reaction evidence="12">
        <text>oxaloacetate + H(+) = pyruvate + CO2</text>
        <dbReference type="Rhea" id="RHEA:15641"/>
        <dbReference type="ChEBI" id="CHEBI:15361"/>
        <dbReference type="ChEBI" id="CHEBI:15378"/>
        <dbReference type="ChEBI" id="CHEBI:16452"/>
        <dbReference type="ChEBI" id="CHEBI:16526"/>
        <dbReference type="EC" id="4.1.1.112"/>
    </reaction>
</comment>
<evidence type="ECO:0000256" key="4">
    <source>
        <dbReference type="ARBA" id="ARBA00011233"/>
    </source>
</evidence>
<comment type="cofactor">
    <cofactor evidence="13">
        <name>Mg(2+)</name>
        <dbReference type="ChEBI" id="CHEBI:18420"/>
    </cofactor>
</comment>
<accession>A0AA87UW37</accession>
<feature type="binding site" evidence="13">
    <location>
        <position position="116"/>
    </location>
    <ligand>
        <name>Mg(2+)</name>
        <dbReference type="ChEBI" id="CHEBI:18420"/>
    </ligand>
</feature>
<evidence type="ECO:0000313" key="15">
    <source>
        <dbReference type="Proteomes" id="UP000321749"/>
    </source>
</evidence>
<reference evidence="14 15" key="1">
    <citation type="submission" date="2019-07" db="EMBL/GenBank/DDBJ databases">
        <title>Whole genome shotgun sequence of Agrococcus baldri NBRC 103055.</title>
        <authorList>
            <person name="Hosoyama A."/>
            <person name="Uohara A."/>
            <person name="Ohji S."/>
            <person name="Ichikawa N."/>
        </authorList>
    </citation>
    <scope>NUCLEOTIDE SEQUENCE [LARGE SCALE GENOMIC DNA]</scope>
    <source>
        <strain evidence="14 15">NBRC 103055</strain>
    </source>
</reference>
<dbReference type="GO" id="GO:0008948">
    <property type="term" value="F:oxaloacetate decarboxylase activity"/>
    <property type="evidence" value="ECO:0007669"/>
    <property type="project" value="UniProtKB-EC"/>
</dbReference>
<dbReference type="EMBL" id="BJUU01000002">
    <property type="protein sequence ID" value="GEK79097.1"/>
    <property type="molecule type" value="Genomic_DNA"/>
</dbReference>
<sequence>MSPSTSTSTTTTTALEALAAAGAATVYEARGRQGLVDVDLIQLTPGSRVAGPARTVLCAQDDNRGVHELCAHIRPGDIAVLAMPEARPIALIGDLLVTQLQVAGAAGILCDASVRDVDELRTIGIPIWTRWIRAHGAGKSTRGAVDAPVEIGGTTIRPGDIVVLDADGAAVVPAEAADEAVALVRAREEKEAGLRERWRAGEQSYDAYGFRAEDEGGFRAEDEGTP</sequence>
<dbReference type="InterPro" id="IPR036704">
    <property type="entry name" value="RraA/RraA-like_sf"/>
</dbReference>
<comment type="cofactor">
    <cofactor evidence="2">
        <name>a divalent metal cation</name>
        <dbReference type="ChEBI" id="CHEBI:60240"/>
    </cofactor>
</comment>
<evidence type="ECO:0000256" key="13">
    <source>
        <dbReference type="PIRSR" id="PIRSR605493-1"/>
    </source>
</evidence>
<dbReference type="PANTHER" id="PTHR33254">
    <property type="entry name" value="4-HYDROXY-4-METHYL-2-OXOGLUTARATE ALDOLASE 3-RELATED"/>
    <property type="match status" value="1"/>
</dbReference>
<evidence type="ECO:0000256" key="2">
    <source>
        <dbReference type="ARBA" id="ARBA00001968"/>
    </source>
</evidence>
<dbReference type="GO" id="GO:0047443">
    <property type="term" value="F:4-hydroxy-4-methyl-2-oxoglutarate aldolase activity"/>
    <property type="evidence" value="ECO:0007669"/>
    <property type="project" value="UniProtKB-EC"/>
</dbReference>
<evidence type="ECO:0000256" key="10">
    <source>
        <dbReference type="ARBA" id="ARBA00030169"/>
    </source>
</evidence>
<dbReference type="EC" id="4.1.1.112" evidence="6"/>
<evidence type="ECO:0000256" key="12">
    <source>
        <dbReference type="ARBA" id="ARBA00047973"/>
    </source>
</evidence>
<evidence type="ECO:0000256" key="3">
    <source>
        <dbReference type="ARBA" id="ARBA00008621"/>
    </source>
</evidence>
<comment type="caution">
    <text evidence="14">The sequence shown here is derived from an EMBL/GenBank/DDBJ whole genome shotgun (WGS) entry which is preliminary data.</text>
</comment>
<comment type="subunit">
    <text evidence="4">Homotrimer.</text>
</comment>
<dbReference type="EC" id="4.1.3.17" evidence="5"/>
<keyword evidence="13" id="KW-0479">Metal-binding</keyword>
<evidence type="ECO:0000256" key="9">
    <source>
        <dbReference type="ARBA" id="ARBA00029596"/>
    </source>
</evidence>
<dbReference type="InterPro" id="IPR005493">
    <property type="entry name" value="RraA/RraA-like"/>
</dbReference>
<keyword evidence="15" id="KW-1185">Reference proteome</keyword>
<dbReference type="Gene3D" id="3.50.30.40">
    <property type="entry name" value="Ribonuclease E inhibitor RraA/RraA-like"/>
    <property type="match status" value="1"/>
</dbReference>
<organism evidence="14 15">
    <name type="scientific">Agrococcus baldri</name>
    <dbReference type="NCBI Taxonomy" id="153730"/>
    <lineage>
        <taxon>Bacteria</taxon>
        <taxon>Bacillati</taxon>
        <taxon>Actinomycetota</taxon>
        <taxon>Actinomycetes</taxon>
        <taxon>Micrococcales</taxon>
        <taxon>Microbacteriaceae</taxon>
        <taxon>Agrococcus</taxon>
    </lineage>
</organism>
<name>A0AA87UW37_9MICO</name>
<dbReference type="PANTHER" id="PTHR33254:SF4">
    <property type="entry name" value="4-HYDROXY-4-METHYL-2-OXOGLUTARATE ALDOLASE 3-RELATED"/>
    <property type="match status" value="1"/>
</dbReference>
<evidence type="ECO:0000256" key="1">
    <source>
        <dbReference type="ARBA" id="ARBA00001342"/>
    </source>
</evidence>
<evidence type="ECO:0000313" key="14">
    <source>
        <dbReference type="EMBL" id="GEK79097.1"/>
    </source>
</evidence>
<evidence type="ECO:0000256" key="6">
    <source>
        <dbReference type="ARBA" id="ARBA00012947"/>
    </source>
</evidence>
<evidence type="ECO:0000256" key="7">
    <source>
        <dbReference type="ARBA" id="ARBA00016549"/>
    </source>
</evidence>
<proteinExistence type="inferred from homology"/>
<feature type="binding site" evidence="13">
    <location>
        <begin position="93"/>
        <end position="96"/>
    </location>
    <ligand>
        <name>substrate</name>
    </ligand>
</feature>
<dbReference type="CDD" id="cd16841">
    <property type="entry name" value="RraA_family"/>
    <property type="match status" value="1"/>
</dbReference>
<comment type="catalytic activity">
    <reaction evidence="1">
        <text>4-hydroxy-4-methyl-2-oxoglutarate = 2 pyruvate</text>
        <dbReference type="Rhea" id="RHEA:22748"/>
        <dbReference type="ChEBI" id="CHEBI:15361"/>
        <dbReference type="ChEBI" id="CHEBI:58276"/>
        <dbReference type="EC" id="4.1.3.17"/>
    </reaction>
</comment>
<comment type="similarity">
    <text evidence="3">Belongs to the class II aldolase/RraA-like family.</text>
</comment>
<keyword evidence="13" id="KW-0460">Magnesium</keyword>
<dbReference type="Pfam" id="PF03737">
    <property type="entry name" value="RraA-like"/>
    <property type="match status" value="1"/>
</dbReference>
<dbReference type="Proteomes" id="UP000321749">
    <property type="component" value="Unassembled WGS sequence"/>
</dbReference>
<comment type="function">
    <text evidence="8">Catalyzes the aldol cleavage of 4-hydroxy-4-methyl-2-oxoglutarate (HMG) into 2 molecules of pyruvate. Also contains a secondary oxaloacetate (OAA) decarboxylase activity due to the common pyruvate enolate transition state formed following C-C bond cleavage in the retro-aldol and decarboxylation reactions.</text>
</comment>
<evidence type="ECO:0000256" key="11">
    <source>
        <dbReference type="ARBA" id="ARBA00032305"/>
    </source>
</evidence>
<dbReference type="AlphaFoldDB" id="A0AA87UW37"/>
<gene>
    <name evidence="14" type="ORF">ABA31_04480</name>
</gene>
<evidence type="ECO:0000256" key="5">
    <source>
        <dbReference type="ARBA" id="ARBA00012213"/>
    </source>
</evidence>